<gene>
    <name evidence="3" type="ORF">AMJ83_07345</name>
</gene>
<keyword evidence="1" id="KW-1133">Transmembrane helix</keyword>
<dbReference type="InterPro" id="IPR027383">
    <property type="entry name" value="Znf_put"/>
</dbReference>
<dbReference type="AlphaFoldDB" id="A0A0S8FRM3"/>
<comment type="caution">
    <text evidence="3">The sequence shown here is derived from an EMBL/GenBank/DDBJ whole genome shotgun (WGS) entry which is preliminary data.</text>
</comment>
<keyword evidence="1" id="KW-0812">Transmembrane</keyword>
<proteinExistence type="predicted"/>
<evidence type="ECO:0000256" key="1">
    <source>
        <dbReference type="SAM" id="Phobius"/>
    </source>
</evidence>
<feature type="domain" description="Putative zinc-finger" evidence="2">
    <location>
        <begin position="7"/>
        <end position="37"/>
    </location>
</feature>
<dbReference type="Pfam" id="PF13490">
    <property type="entry name" value="zf-HC2"/>
    <property type="match status" value="1"/>
</dbReference>
<organism evidence="3 4">
    <name type="scientific">candidate division WOR_3 bacterium SM23_42</name>
    <dbReference type="NCBI Taxonomy" id="1703779"/>
    <lineage>
        <taxon>Bacteria</taxon>
        <taxon>Bacteria division WOR-3</taxon>
    </lineage>
</organism>
<dbReference type="InterPro" id="IPR041916">
    <property type="entry name" value="Anti_sigma_zinc_sf"/>
</dbReference>
<evidence type="ECO:0000313" key="3">
    <source>
        <dbReference type="EMBL" id="KPK63379.1"/>
    </source>
</evidence>
<dbReference type="STRING" id="1703779.AMJ83_07345"/>
<dbReference type="Proteomes" id="UP000051373">
    <property type="component" value="Unassembled WGS sequence"/>
</dbReference>
<protein>
    <recommendedName>
        <fullName evidence="2">Putative zinc-finger domain-containing protein</fullName>
    </recommendedName>
</protein>
<evidence type="ECO:0000313" key="4">
    <source>
        <dbReference type="Proteomes" id="UP000051373"/>
    </source>
</evidence>
<feature type="transmembrane region" description="Helical" evidence="1">
    <location>
        <begin position="82"/>
        <end position="103"/>
    </location>
</feature>
<name>A0A0S8FRM3_UNCW3</name>
<sequence>MKCDLPIELLNGYLDNELDDEQRAWVETHLKACPACRDELDVLKRIDRAVRDEVYEEPSSKFVLGLNRRVMEKVSIPRRRSLFRFAPVFVPVAAAFLILIVLINISPSKRLVDVNDRMFYEELAARQEVQVSIPEPKIARAPISKKGVAQADVDREKSAPARLEETRIAETAGKPDMPEAGIMAPAGEQVVRAIIDSTGIVIKVATGNTLVPEKDTMLENELSGQQLSPPTIAGRKKQVYVDFSTEE</sequence>
<accession>A0A0S8FRM3</accession>
<dbReference type="Gene3D" id="1.10.10.1320">
    <property type="entry name" value="Anti-sigma factor, zinc-finger domain"/>
    <property type="match status" value="1"/>
</dbReference>
<dbReference type="EMBL" id="LJUJ01000014">
    <property type="protein sequence ID" value="KPK63379.1"/>
    <property type="molecule type" value="Genomic_DNA"/>
</dbReference>
<keyword evidence="1" id="KW-0472">Membrane</keyword>
<evidence type="ECO:0000259" key="2">
    <source>
        <dbReference type="Pfam" id="PF13490"/>
    </source>
</evidence>
<reference evidence="3 4" key="1">
    <citation type="journal article" date="2015" name="Microbiome">
        <title>Genomic resolution of linkages in carbon, nitrogen, and sulfur cycling among widespread estuary sediment bacteria.</title>
        <authorList>
            <person name="Baker B.J."/>
            <person name="Lazar C.S."/>
            <person name="Teske A.P."/>
            <person name="Dick G.J."/>
        </authorList>
    </citation>
    <scope>NUCLEOTIDE SEQUENCE [LARGE SCALE GENOMIC DNA]</scope>
    <source>
        <strain evidence="3">SM23_42</strain>
    </source>
</reference>